<keyword evidence="3" id="KW-0539">Nucleus</keyword>
<dbReference type="InterPro" id="IPR048059">
    <property type="entry name" value="Rrp5_S1_rpt_hs1_sc1"/>
</dbReference>
<feature type="domain" description="S1 motif" evidence="5">
    <location>
        <begin position="491"/>
        <end position="554"/>
    </location>
</feature>
<dbReference type="InterPro" id="IPR003029">
    <property type="entry name" value="S1_domain"/>
</dbReference>
<keyword evidence="2" id="KW-0677">Repeat</keyword>
<dbReference type="GO" id="GO:0006364">
    <property type="term" value="P:rRNA processing"/>
    <property type="evidence" value="ECO:0007669"/>
    <property type="project" value="InterPro"/>
</dbReference>
<dbReference type="CDD" id="cd05693">
    <property type="entry name" value="S1_Rrp5_repeat_hs1_sc1"/>
    <property type="match status" value="1"/>
</dbReference>
<comment type="subcellular location">
    <subcellularLocation>
        <location evidence="1">Nucleus</location>
    </subcellularLocation>
</comment>
<feature type="domain" description="S1 motif" evidence="5">
    <location>
        <begin position="403"/>
        <end position="470"/>
    </location>
</feature>
<evidence type="ECO:0000313" key="7">
    <source>
        <dbReference type="Proteomes" id="UP000887159"/>
    </source>
</evidence>
<evidence type="ECO:0000259" key="5">
    <source>
        <dbReference type="PROSITE" id="PS50126"/>
    </source>
</evidence>
<gene>
    <name evidence="6" type="primary">PDCD11</name>
    <name evidence="6" type="ORF">TNCV_1408421</name>
</gene>
<accession>A0A8X6UWY2</accession>
<proteinExistence type="predicted"/>
<keyword evidence="7" id="KW-1185">Reference proteome</keyword>
<evidence type="ECO:0000256" key="2">
    <source>
        <dbReference type="ARBA" id="ARBA00022737"/>
    </source>
</evidence>
<dbReference type="GO" id="GO:0032040">
    <property type="term" value="C:small-subunit processome"/>
    <property type="evidence" value="ECO:0007669"/>
    <property type="project" value="TreeGrafter"/>
</dbReference>
<feature type="domain" description="S1 motif" evidence="5">
    <location>
        <begin position="848"/>
        <end position="923"/>
    </location>
</feature>
<feature type="domain" description="S1 motif" evidence="5">
    <location>
        <begin position="750"/>
        <end position="821"/>
    </location>
</feature>
<evidence type="ECO:0000256" key="4">
    <source>
        <dbReference type="SAM" id="MobiDB-lite"/>
    </source>
</evidence>
<dbReference type="GO" id="GO:0003723">
    <property type="term" value="F:RNA binding"/>
    <property type="evidence" value="ECO:0007669"/>
    <property type="project" value="TreeGrafter"/>
</dbReference>
<dbReference type="PANTHER" id="PTHR23270">
    <property type="entry name" value="PROGRAMMED CELL DEATH PROTEIN 11 PRE-RRNA PROCESSING PROTEIN RRP5"/>
    <property type="match status" value="1"/>
</dbReference>
<dbReference type="PROSITE" id="PS50126">
    <property type="entry name" value="S1"/>
    <property type="match status" value="5"/>
</dbReference>
<feature type="compositionally biased region" description="Basic and acidic residues" evidence="4">
    <location>
        <begin position="1"/>
        <end position="11"/>
    </location>
</feature>
<dbReference type="InterPro" id="IPR012340">
    <property type="entry name" value="NA-bd_OB-fold"/>
</dbReference>
<evidence type="ECO:0000256" key="1">
    <source>
        <dbReference type="ARBA" id="ARBA00004123"/>
    </source>
</evidence>
<comment type="caution">
    <text evidence="6">The sequence shown here is derived from an EMBL/GenBank/DDBJ whole genome shotgun (WGS) entry which is preliminary data.</text>
</comment>
<dbReference type="Proteomes" id="UP000887159">
    <property type="component" value="Unassembled WGS sequence"/>
</dbReference>
<feature type="region of interest" description="Disordered" evidence="4">
    <location>
        <begin position="1"/>
        <end position="27"/>
    </location>
</feature>
<name>A0A8X6UWY2_TRICX</name>
<feature type="domain" description="S1 motif" evidence="5">
    <location>
        <begin position="46"/>
        <end position="134"/>
    </location>
</feature>
<dbReference type="SUPFAM" id="SSF50249">
    <property type="entry name" value="Nucleic acid-binding proteins"/>
    <property type="match status" value="5"/>
</dbReference>
<dbReference type="SMART" id="SM00316">
    <property type="entry name" value="S1"/>
    <property type="match status" value="7"/>
</dbReference>
<organism evidence="6 7">
    <name type="scientific">Trichonephila clavipes</name>
    <name type="common">Golden silk orbweaver</name>
    <name type="synonym">Nephila clavipes</name>
    <dbReference type="NCBI Taxonomy" id="2585209"/>
    <lineage>
        <taxon>Eukaryota</taxon>
        <taxon>Metazoa</taxon>
        <taxon>Ecdysozoa</taxon>
        <taxon>Arthropoda</taxon>
        <taxon>Chelicerata</taxon>
        <taxon>Arachnida</taxon>
        <taxon>Araneae</taxon>
        <taxon>Araneomorphae</taxon>
        <taxon>Entelegynae</taxon>
        <taxon>Araneoidea</taxon>
        <taxon>Nephilidae</taxon>
        <taxon>Trichonephila</taxon>
    </lineage>
</organism>
<dbReference type="FunFam" id="2.40.50.140:FF:000103">
    <property type="entry name" value="protein RRP5 homolog"/>
    <property type="match status" value="1"/>
</dbReference>
<dbReference type="InterPro" id="IPR045209">
    <property type="entry name" value="Rrp5"/>
</dbReference>
<protein>
    <submittedName>
        <fullName evidence="6">Protein RRP5 homolog</fullName>
    </submittedName>
</protein>
<sequence>MKRTHDIEANPRKRKKQKISKAADSVPETSNRVTADVLDFQSLREGMLLLGCVTEIRPTFLLMSLPGCIVGKVSLTNISAKYTEVIRNSIADESENDSEVSLDSIIEVGATLPCKVLSVLFKAKMKSSVELSINPQDVNRELKLSSLYLKMVLHVAVQSVEDHGYVMDTGIRGAQGFLPFSASTGQKDLTVGQVIPTLVKKLPSKENGNVVWLSELSFKEPFPEIERGDLNLVSVLPGTNVVAYITVIEDIFFYAKFLDFDACANAMTVGNTNKNLTVGDRVCGTVLCVHPITRMIYLHLGAKPTPNTFKNFFPVKKFALVKNVKFRHSLQRKLFFRFHNTMGFVEQKEVKKNEMSKEFLEQKPVVPLARVMSLHYMDNLVQLSFIKSILELNITRAEDVQVGDIFEVTVKNHTSFGMFVSICLGLNGFVPKIQISDAFVTIPEKLYPVGTKVNCRVLSVQSQTLTLTCKKSLLNLPSESILKSYDEAHVNEMYKGVIVQKTDDYLLVLFFNNVKGLVSLRHIPKSSVFFVGQTITCYVFSCDSIKKKLCLSLKDNKHSTQDISNVKNKGKERLKSEVQKESILEGIESKQLFRAMIISKTAHQLNIVLEGGRNGRIHITELGSTEENVLPLKEFLVGMHLNVHIIGTTSIKCFNFLAVSHRNMKQIVECSLEFPPPILPQKFFIPGMSVNGFVKQVGYDSATLWLSPSQIGTLDYLNVSNNPKILRRLKKEFKYDISLTKLEKEPIRAGCNIAGLVEVATPKKGLIIKLPNGYHGVVCLTDFHDVFSPITNLKKYRKQQFILCHVLEVNHITKFCQLSLRKTRLYNQPKDSIKDYQPELTVKDLEQGKVVKGFIKIVRCNQLIVNIGRMLDGVVSLHKCSVFDCSSCQISEDILQKFSIGDILDVVIEDVTAKENLYSVSLHPHLLNSRPKKLKKKSAPLYVVTEGGAKKVTAKKTQPVHPLSDVKISHPQRLSMTEDIDWSVF</sequence>
<dbReference type="PANTHER" id="PTHR23270:SF10">
    <property type="entry name" value="PROTEIN RRP5 HOMOLOG"/>
    <property type="match status" value="1"/>
</dbReference>
<reference evidence="6" key="1">
    <citation type="submission" date="2020-08" db="EMBL/GenBank/DDBJ databases">
        <title>Multicomponent nature underlies the extraordinary mechanical properties of spider dragline silk.</title>
        <authorList>
            <person name="Kono N."/>
            <person name="Nakamura H."/>
            <person name="Mori M."/>
            <person name="Yoshida Y."/>
            <person name="Ohtoshi R."/>
            <person name="Malay A.D."/>
            <person name="Moran D.A.P."/>
            <person name="Tomita M."/>
            <person name="Numata K."/>
            <person name="Arakawa K."/>
        </authorList>
    </citation>
    <scope>NUCLEOTIDE SEQUENCE</scope>
</reference>
<evidence type="ECO:0000256" key="3">
    <source>
        <dbReference type="ARBA" id="ARBA00023242"/>
    </source>
</evidence>
<dbReference type="Gene3D" id="2.40.50.140">
    <property type="entry name" value="Nucleic acid-binding proteins"/>
    <property type="match status" value="5"/>
</dbReference>
<dbReference type="EMBL" id="BMAU01021013">
    <property type="protein sequence ID" value="GFX86643.1"/>
    <property type="molecule type" value="Genomic_DNA"/>
</dbReference>
<dbReference type="Pfam" id="PF00575">
    <property type="entry name" value="S1"/>
    <property type="match status" value="1"/>
</dbReference>
<dbReference type="AlphaFoldDB" id="A0A8X6UWY2"/>
<evidence type="ECO:0000313" key="6">
    <source>
        <dbReference type="EMBL" id="GFX86643.1"/>
    </source>
</evidence>